<dbReference type="GO" id="GO:0004383">
    <property type="term" value="F:guanylate cyclase activity"/>
    <property type="evidence" value="ECO:0007669"/>
    <property type="project" value="TreeGrafter"/>
</dbReference>
<feature type="transmembrane region" description="Helical" evidence="8">
    <location>
        <begin position="697"/>
        <end position="717"/>
    </location>
</feature>
<keyword evidence="5 8" id="KW-0472">Membrane</keyword>
<dbReference type="SMART" id="SM00044">
    <property type="entry name" value="CYCc"/>
    <property type="match status" value="1"/>
</dbReference>
<evidence type="ECO:0000256" key="7">
    <source>
        <dbReference type="SAM" id="MobiDB-lite"/>
    </source>
</evidence>
<protein>
    <recommendedName>
        <fullName evidence="9">Guanylate cyclase domain-containing protein</fullName>
    </recommendedName>
</protein>
<feature type="region of interest" description="Disordered" evidence="7">
    <location>
        <begin position="945"/>
        <end position="1008"/>
    </location>
</feature>
<keyword evidence="6" id="KW-0456">Lyase</keyword>
<evidence type="ECO:0000256" key="6">
    <source>
        <dbReference type="ARBA" id="ARBA00023239"/>
    </source>
</evidence>
<keyword evidence="3" id="KW-0547">Nucleotide-binding</keyword>
<dbReference type="InterPro" id="IPR050401">
    <property type="entry name" value="Cyclic_nucleotide_synthase"/>
</dbReference>
<dbReference type="PANTHER" id="PTHR11920">
    <property type="entry name" value="GUANYLYL CYCLASE"/>
    <property type="match status" value="1"/>
</dbReference>
<feature type="domain" description="Guanylate cyclase" evidence="9">
    <location>
        <begin position="676"/>
        <end position="861"/>
    </location>
</feature>
<dbReference type="SUPFAM" id="SSF55073">
    <property type="entry name" value="Nucleotide cyclase"/>
    <property type="match status" value="1"/>
</dbReference>
<dbReference type="GO" id="GO:0035556">
    <property type="term" value="P:intracellular signal transduction"/>
    <property type="evidence" value="ECO:0007669"/>
    <property type="project" value="InterPro"/>
</dbReference>
<evidence type="ECO:0000313" key="10">
    <source>
        <dbReference type="EMBL" id="CAE0832108.1"/>
    </source>
</evidence>
<dbReference type="PANTHER" id="PTHR11920:SF335">
    <property type="entry name" value="GUANYLATE CYCLASE"/>
    <property type="match status" value="1"/>
</dbReference>
<dbReference type="PROSITE" id="PS50125">
    <property type="entry name" value="GUANYLATE_CYCLASE_2"/>
    <property type="match status" value="1"/>
</dbReference>
<accession>A0A7S4GC42</accession>
<gene>
    <name evidence="10" type="ORF">EGYM00163_LOCUS43390</name>
</gene>
<dbReference type="GO" id="GO:0004016">
    <property type="term" value="F:adenylate cyclase activity"/>
    <property type="evidence" value="ECO:0007669"/>
    <property type="project" value="TreeGrafter"/>
</dbReference>
<dbReference type="Pfam" id="PF00211">
    <property type="entry name" value="Guanylate_cyc"/>
    <property type="match status" value="1"/>
</dbReference>
<keyword evidence="4 8" id="KW-1133">Transmembrane helix</keyword>
<dbReference type="EMBL" id="HBJA01125983">
    <property type="protein sequence ID" value="CAE0832108.1"/>
    <property type="molecule type" value="Transcribed_RNA"/>
</dbReference>
<comment type="subcellular location">
    <subcellularLocation>
        <location evidence="1">Membrane</location>
    </subcellularLocation>
</comment>
<sequence length="1008" mass="110688">MGTSLKKATIRERLIGCCNADKEMKPTTRLFVLNTLSTFLMALALICCAVIFMSSDNFASHERSLHQMNHMVSDAVLDFAYIQAQARHENELNFTAKLLSNMFTHLGYEASMKEYQRHISHERRRLIAAFDHKCDTLALSNAENSAHHVAHWVAGLWEILPEKDLIGFLNGINLRQRPGVEIVLGKWKDDTNASIIFLTDFKFKDQCSDGICGSDGPAAAPMKAALSTATGALWGMDYRPHPVAAGYTYLPMAQAGLVYKIDKEVVVRNCIEEMRAQVDTVNANEKTSAEAILGKKREDGRIHSITKLRSCKQQSDGTRWEGTGLEKALQGQSGVTLERDYCGAPVLVAYGPLLWPGIALIVKIDLEEIVSAVQVEIADAADKINQQLPRGQELVMYANLSNSSETTVITKSRTDCGAEPCSYDHHDPFTDKAAHCHEGFGTGQDYRHIDVVAAYRCIPQLNVGLLLKTDIPEIRDDQVRMTTMYADGQNKRHPDTTTEIVVAQRKPGVEPKDVRGSEDFRFLSQFKHRATCQSGSCGGSGLAEPMVRALQGKTGEITGKDYRPKEVLASYHYIPELEIGLVLKVDVDEVMAPAILATIKLIMVSAAAVVILGILLAISTKVIWRKVEIVWRRTQEKVEKEKEQFGLLVRSMYPGTVAERLMAGETQIVYAVPFVSVFFSDIHQFTAIANTMSSDELLQYVGYIFGVMDIIASYMNIHKVKTIGDAYLGVSGLPGQAKGNCCLNMLNFASCCAQVFGHRFSHPNKGAILSEIASRSVMKDKKKKKKKKVRVASPNSSLNCGDKKDGTTLISSEDDAPDRPSALCLMRIGIAAGPITGGVLQGKTPMFDIWGKTVNLASRMESTGRGGRIQISESVYKAVVVDAGHAFAFEEKHTVSCKGFGKVSAYFVKGTHNPPPSDLLDMLQLVPSYGMYYFDCPIGESHIHSSSFSADEPDRRTVASESTEAYSARSKSDDFSARSKSAVSISSDTSLGLKASGPHPSNLPLREH</sequence>
<evidence type="ECO:0000256" key="3">
    <source>
        <dbReference type="ARBA" id="ARBA00022741"/>
    </source>
</evidence>
<dbReference type="CDD" id="cd07302">
    <property type="entry name" value="CHD"/>
    <property type="match status" value="1"/>
</dbReference>
<evidence type="ECO:0000256" key="4">
    <source>
        <dbReference type="ARBA" id="ARBA00022989"/>
    </source>
</evidence>
<evidence type="ECO:0000259" key="9">
    <source>
        <dbReference type="PROSITE" id="PS50125"/>
    </source>
</evidence>
<dbReference type="InterPro" id="IPR029787">
    <property type="entry name" value="Nucleotide_cyclase"/>
</dbReference>
<dbReference type="GO" id="GO:0000166">
    <property type="term" value="F:nucleotide binding"/>
    <property type="evidence" value="ECO:0007669"/>
    <property type="project" value="UniProtKB-KW"/>
</dbReference>
<dbReference type="InterPro" id="IPR001054">
    <property type="entry name" value="A/G_cyclase"/>
</dbReference>
<organism evidence="10">
    <name type="scientific">Eutreptiella gymnastica</name>
    <dbReference type="NCBI Taxonomy" id="73025"/>
    <lineage>
        <taxon>Eukaryota</taxon>
        <taxon>Discoba</taxon>
        <taxon>Euglenozoa</taxon>
        <taxon>Euglenida</taxon>
        <taxon>Spirocuta</taxon>
        <taxon>Euglenophyceae</taxon>
        <taxon>Eutreptiales</taxon>
        <taxon>Eutreptiaceae</taxon>
        <taxon>Eutreptiella</taxon>
    </lineage>
</organism>
<reference evidence="10" key="1">
    <citation type="submission" date="2021-01" db="EMBL/GenBank/DDBJ databases">
        <authorList>
            <person name="Corre E."/>
            <person name="Pelletier E."/>
            <person name="Niang G."/>
            <person name="Scheremetjew M."/>
            <person name="Finn R."/>
            <person name="Kale V."/>
            <person name="Holt S."/>
            <person name="Cochrane G."/>
            <person name="Meng A."/>
            <person name="Brown T."/>
            <person name="Cohen L."/>
        </authorList>
    </citation>
    <scope>NUCLEOTIDE SEQUENCE</scope>
    <source>
        <strain evidence="10">CCMP1594</strain>
    </source>
</reference>
<evidence type="ECO:0000256" key="5">
    <source>
        <dbReference type="ARBA" id="ARBA00023136"/>
    </source>
</evidence>
<evidence type="ECO:0000256" key="1">
    <source>
        <dbReference type="ARBA" id="ARBA00004370"/>
    </source>
</evidence>
<dbReference type="GO" id="GO:0005886">
    <property type="term" value="C:plasma membrane"/>
    <property type="evidence" value="ECO:0007669"/>
    <property type="project" value="TreeGrafter"/>
</dbReference>
<name>A0A7S4GC42_9EUGL</name>
<evidence type="ECO:0000256" key="8">
    <source>
        <dbReference type="SAM" id="Phobius"/>
    </source>
</evidence>
<dbReference type="Gene3D" id="3.30.70.1230">
    <property type="entry name" value="Nucleotide cyclase"/>
    <property type="match status" value="1"/>
</dbReference>
<dbReference type="GO" id="GO:0001653">
    <property type="term" value="F:peptide receptor activity"/>
    <property type="evidence" value="ECO:0007669"/>
    <property type="project" value="TreeGrafter"/>
</dbReference>
<proteinExistence type="predicted"/>
<dbReference type="GO" id="GO:0007168">
    <property type="term" value="P:receptor guanylyl cyclase signaling pathway"/>
    <property type="evidence" value="ECO:0007669"/>
    <property type="project" value="TreeGrafter"/>
</dbReference>
<evidence type="ECO:0000256" key="2">
    <source>
        <dbReference type="ARBA" id="ARBA00022692"/>
    </source>
</evidence>
<feature type="compositionally biased region" description="Low complexity" evidence="7">
    <location>
        <begin position="978"/>
        <end position="987"/>
    </location>
</feature>
<feature type="transmembrane region" description="Helical" evidence="8">
    <location>
        <begin position="668"/>
        <end position="685"/>
    </location>
</feature>
<keyword evidence="2 8" id="KW-0812">Transmembrane</keyword>
<dbReference type="AlphaFoldDB" id="A0A7S4GC42"/>
<feature type="transmembrane region" description="Helical" evidence="8">
    <location>
        <begin position="601"/>
        <end position="624"/>
    </location>
</feature>
<feature type="transmembrane region" description="Helical" evidence="8">
    <location>
        <begin position="31"/>
        <end position="53"/>
    </location>
</feature>